<feature type="transmembrane region" description="Helical" evidence="1">
    <location>
        <begin position="154"/>
        <end position="172"/>
    </location>
</feature>
<evidence type="ECO:0000313" key="2">
    <source>
        <dbReference type="EMBL" id="ANJ56982.1"/>
    </source>
</evidence>
<keyword evidence="3" id="KW-1185">Reference proteome</keyword>
<dbReference type="EMBL" id="CP014870">
    <property type="protein sequence ID" value="ANJ56982.1"/>
    <property type="molecule type" value="Genomic_DNA"/>
</dbReference>
<feature type="transmembrane region" description="Helical" evidence="1">
    <location>
        <begin position="192"/>
        <end position="209"/>
    </location>
</feature>
<dbReference type="InterPro" id="IPR007820">
    <property type="entry name" value="AbrB_fam"/>
</dbReference>
<dbReference type="STRING" id="1853130.PMA3_18230"/>
<evidence type="ECO:0000256" key="1">
    <source>
        <dbReference type="SAM" id="Phobius"/>
    </source>
</evidence>
<keyword evidence="1" id="KW-1133">Transmembrane helix</keyword>
<sequence length="361" mass="37873">MSFLPRRLLHTPPVQWIALLLLAGAGGQLLKFLQVPAGEFLGPMLVAIGFGVCGASIRVHRHAFRLGQGAVGILAAHSMTLAVLTSLAQSWPMMLFATMLTVCLSALVGLAMVRLGGIPASTAAWGVAPGAASVMVSMSEDFGADSRVVATMQYVRVVCVVLIGALVSHWLGAPTGRSELHAASAVLPHFNLLDVVLTLATLLAGVALGNAIPAGALLMPLLLGAVLQMSGLLQITMPGWLLATAYGAIGCYVGLGFDRLTIRYVWRRMPAMILGAVVMIAVCALSAFLLAALLDKDFLSVYLATSPGGLDSMAIIAVDTHSDVGLVLAMQTLRLFVVLLTGAYLARLIIRLASRWEVVRT</sequence>
<proteinExistence type="predicted"/>
<dbReference type="KEGG" id="psil:PMA3_18230"/>
<feature type="transmembrane region" description="Helical" evidence="1">
    <location>
        <begin position="69"/>
        <end position="88"/>
    </location>
</feature>
<dbReference type="PANTHER" id="PTHR38457">
    <property type="entry name" value="REGULATOR ABRB-RELATED"/>
    <property type="match status" value="1"/>
</dbReference>
<feature type="transmembrane region" description="Helical" evidence="1">
    <location>
        <begin position="239"/>
        <end position="257"/>
    </location>
</feature>
<feature type="transmembrane region" description="Helical" evidence="1">
    <location>
        <begin position="94"/>
        <end position="113"/>
    </location>
</feature>
<feature type="transmembrane region" description="Helical" evidence="1">
    <location>
        <begin position="332"/>
        <end position="350"/>
    </location>
</feature>
<dbReference type="Proteomes" id="UP000078354">
    <property type="component" value="Chromosome"/>
</dbReference>
<dbReference type="OrthoDB" id="9809910at2"/>
<dbReference type="GO" id="GO:0016020">
    <property type="term" value="C:membrane"/>
    <property type="evidence" value="ECO:0007669"/>
    <property type="project" value="InterPro"/>
</dbReference>
<name>A0A191YVQ3_9PSED</name>
<keyword evidence="1" id="KW-0472">Membrane</keyword>
<dbReference type="PANTHER" id="PTHR38457:SF1">
    <property type="entry name" value="REGULATOR ABRB-RELATED"/>
    <property type="match status" value="1"/>
</dbReference>
<dbReference type="NCBIfam" id="TIGR03082">
    <property type="entry name" value="Gneg_AbrB_dup"/>
    <property type="match status" value="2"/>
</dbReference>
<dbReference type="RefSeq" id="WP_064678488.1">
    <property type="nucleotide sequence ID" value="NZ_CP014870.1"/>
</dbReference>
<feature type="transmembrane region" description="Helical" evidence="1">
    <location>
        <begin position="269"/>
        <end position="294"/>
    </location>
</feature>
<keyword evidence="1" id="KW-0812">Transmembrane</keyword>
<dbReference type="Pfam" id="PF05145">
    <property type="entry name" value="AbrB"/>
    <property type="match status" value="1"/>
</dbReference>
<organism evidence="2 3">
    <name type="scientific">Pseudomonas silesiensis</name>
    <dbReference type="NCBI Taxonomy" id="1853130"/>
    <lineage>
        <taxon>Bacteria</taxon>
        <taxon>Pseudomonadati</taxon>
        <taxon>Pseudomonadota</taxon>
        <taxon>Gammaproteobacteria</taxon>
        <taxon>Pseudomonadales</taxon>
        <taxon>Pseudomonadaceae</taxon>
        <taxon>Pseudomonas</taxon>
    </lineage>
</organism>
<reference evidence="2 3" key="1">
    <citation type="journal article" date="2018" name="Syst. Appl. Microbiol.">
        <title>Pseudomonas silesiensis sp. nov. strain A3T isolated from a biological pesticide sewage treatment plant and analysis of the complete genome sequence.</title>
        <authorList>
            <person name="Kaminski M.A."/>
            <person name="Furmanczyk E.M."/>
            <person name="Sobczak A."/>
            <person name="Dziembowski A."/>
            <person name="Lipinski L."/>
        </authorList>
    </citation>
    <scope>NUCLEOTIDE SEQUENCE [LARGE SCALE GENOMIC DNA]</scope>
    <source>
        <strain evidence="2 3">A3</strain>
    </source>
</reference>
<protein>
    <recommendedName>
        <fullName evidence="4">AbrB family transcriptional regulator</fullName>
    </recommendedName>
</protein>
<dbReference type="PIRSF" id="PIRSF038991">
    <property type="entry name" value="Protein_AbrB"/>
    <property type="match status" value="1"/>
</dbReference>
<feature type="transmembrane region" description="Helical" evidence="1">
    <location>
        <begin position="37"/>
        <end position="57"/>
    </location>
</feature>
<gene>
    <name evidence="2" type="ORF">PMA3_18230</name>
</gene>
<dbReference type="AlphaFoldDB" id="A0A191YVQ3"/>
<accession>A0A191YVQ3</accession>
<evidence type="ECO:0008006" key="4">
    <source>
        <dbReference type="Google" id="ProtNLM"/>
    </source>
</evidence>
<dbReference type="GO" id="GO:0010468">
    <property type="term" value="P:regulation of gene expression"/>
    <property type="evidence" value="ECO:0007669"/>
    <property type="project" value="InterPro"/>
</dbReference>
<evidence type="ECO:0000313" key="3">
    <source>
        <dbReference type="Proteomes" id="UP000078354"/>
    </source>
</evidence>
<dbReference type="InterPro" id="IPR017516">
    <property type="entry name" value="AbrB_dup"/>
</dbReference>